<sequence>MEDNVAARIKMEREVRGWSTVTLAEKMSAIGHPINQSAIWRIESGKPRRRVNLDEALGFCEVFQITMEDLTAPPGQVANAHVRRLVGEYVEKWVTWRELDKDMKRLKDQLDAYGDENPDQADLIKVLLMHELDVASGGEFNRHYAHDPSKQRSWMGSNRPAK</sequence>
<evidence type="ECO:0000313" key="2">
    <source>
        <dbReference type="EMBL" id="MDI3424261.1"/>
    </source>
</evidence>
<organism evidence="2 3">
    <name type="scientific">Streptomyces luteolus</name>
    <dbReference type="NCBI Taxonomy" id="3043615"/>
    <lineage>
        <taxon>Bacteria</taxon>
        <taxon>Bacillati</taxon>
        <taxon>Actinomycetota</taxon>
        <taxon>Actinomycetes</taxon>
        <taxon>Kitasatosporales</taxon>
        <taxon>Streptomycetaceae</taxon>
        <taxon>Streptomyces</taxon>
    </lineage>
</organism>
<gene>
    <name evidence="2" type="ORF">QIT00_38050</name>
</gene>
<dbReference type="InterPro" id="IPR001387">
    <property type="entry name" value="Cro/C1-type_HTH"/>
</dbReference>
<evidence type="ECO:0000313" key="3">
    <source>
        <dbReference type="Proteomes" id="UP001237105"/>
    </source>
</evidence>
<accession>A0ABT6T9G1</accession>
<dbReference type="EMBL" id="JASCIS010000083">
    <property type="protein sequence ID" value="MDI3424261.1"/>
    <property type="molecule type" value="Genomic_DNA"/>
</dbReference>
<feature type="region of interest" description="Disordered" evidence="1">
    <location>
        <begin position="140"/>
        <end position="162"/>
    </location>
</feature>
<dbReference type="InterPro" id="IPR010982">
    <property type="entry name" value="Lambda_DNA-bd_dom_sf"/>
</dbReference>
<dbReference type="CDD" id="cd00093">
    <property type="entry name" value="HTH_XRE"/>
    <property type="match status" value="1"/>
</dbReference>
<keyword evidence="3" id="KW-1185">Reference proteome</keyword>
<name>A0ABT6T9G1_9ACTN</name>
<dbReference type="SUPFAM" id="SSF47413">
    <property type="entry name" value="lambda repressor-like DNA-binding domains"/>
    <property type="match status" value="1"/>
</dbReference>
<dbReference type="Proteomes" id="UP001237105">
    <property type="component" value="Unassembled WGS sequence"/>
</dbReference>
<comment type="caution">
    <text evidence="2">The sequence shown here is derived from an EMBL/GenBank/DDBJ whole genome shotgun (WGS) entry which is preliminary data.</text>
</comment>
<evidence type="ECO:0000256" key="1">
    <source>
        <dbReference type="SAM" id="MobiDB-lite"/>
    </source>
</evidence>
<proteinExistence type="predicted"/>
<protein>
    <submittedName>
        <fullName evidence="2">Helix-turn-helix transcriptional regulator</fullName>
    </submittedName>
</protein>
<reference evidence="2 3" key="1">
    <citation type="submission" date="2023-05" db="EMBL/GenBank/DDBJ databases">
        <title>Draft genome sequence of Streptomyces sp. B-S-A12 isolated from a cave soil in Thailand.</title>
        <authorList>
            <person name="Chamroensaksri N."/>
            <person name="Muangham S."/>
        </authorList>
    </citation>
    <scope>NUCLEOTIDE SEQUENCE [LARGE SCALE GENOMIC DNA]</scope>
    <source>
        <strain evidence="2 3">B-S-A12</strain>
    </source>
</reference>
<dbReference type="Gene3D" id="1.10.260.40">
    <property type="entry name" value="lambda repressor-like DNA-binding domains"/>
    <property type="match status" value="1"/>
</dbReference>
<feature type="compositionally biased region" description="Basic and acidic residues" evidence="1">
    <location>
        <begin position="140"/>
        <end position="150"/>
    </location>
</feature>